<sequence>MKFNKKAILFAATLATSVLVSVAASADTVIHRTYYPGNGAHLWTSDTNEVNVLTTSRGWKNEGVAWVSPDKGETVTRLYNPVLKKHLYTKDQNEVKVLTSQHGYRNEGQVFKSGGSTPIYRLYNPKLSPVASHHYTTDKNEYDTLAAKHGWKKEGVAFYANGKHLPSAPAQSGSTNPSGNTKPSTSTGTQTRPSKPGTSTGTHAQPSSTKPSQPGTSTGSSTSTSTGSSTQTQPAKPVQPTTPTTTPDKQFTRYTEIYNGSRKLERGEGSLTIYPDRTVQNGGYEIYQDQNGNLYSYEPGNPINGSEYHAMGRAENGHVRNITVNDWATWDKANQLQANIYANQAAIQDYWMKRVTEIRQAEGRTITAENSKTDWSASMLAFSKARIEEQRNVGSYYGWSNRAGSMTAAHARPVSGAAVSIQALIPENANVNFNNPDDPILRSVAEFSTGAGDLTYAQALDYRTIIDTALEQFKTSPKHWAGIMGSELPSFLTIGIYPNQNGTYSTVVHVHAM</sequence>
<evidence type="ECO:0000256" key="1">
    <source>
        <dbReference type="SAM" id="MobiDB-lite"/>
    </source>
</evidence>
<dbReference type="Proteomes" id="UP000071533">
    <property type="component" value="Unassembled WGS sequence"/>
</dbReference>
<dbReference type="Pfam" id="PF18885">
    <property type="entry name" value="DUF5648"/>
    <property type="match status" value="1"/>
</dbReference>
<organism evidence="4 5">
    <name type="scientific">Streptococcus suis</name>
    <dbReference type="NCBI Taxonomy" id="1307"/>
    <lineage>
        <taxon>Bacteria</taxon>
        <taxon>Bacillati</taxon>
        <taxon>Bacillota</taxon>
        <taxon>Bacilli</taxon>
        <taxon>Lactobacillales</taxon>
        <taxon>Streptococcaceae</taxon>
        <taxon>Streptococcus</taxon>
    </lineage>
</organism>
<evidence type="ECO:0000256" key="2">
    <source>
        <dbReference type="SAM" id="SignalP"/>
    </source>
</evidence>
<dbReference type="EMBL" id="FIHS01000004">
    <property type="protein sequence ID" value="CYV28526.1"/>
    <property type="molecule type" value="Genomic_DNA"/>
</dbReference>
<feature type="region of interest" description="Disordered" evidence="1">
    <location>
        <begin position="163"/>
        <end position="251"/>
    </location>
</feature>
<feature type="compositionally biased region" description="Low complexity" evidence="1">
    <location>
        <begin position="205"/>
        <end position="249"/>
    </location>
</feature>
<reference evidence="4 5" key="1">
    <citation type="submission" date="2016-02" db="EMBL/GenBank/DDBJ databases">
        <authorList>
            <consortium name="Pathogen Informatics"/>
        </authorList>
    </citation>
    <scope>NUCLEOTIDE SEQUENCE [LARGE SCALE GENOMIC DNA]</scope>
    <source>
        <strain evidence="4 5">LSS69</strain>
    </source>
</reference>
<keyword evidence="2" id="KW-0732">Signal</keyword>
<name>A0A0Z8I478_STRSU</name>
<feature type="compositionally biased region" description="Polar residues" evidence="1">
    <location>
        <begin position="169"/>
        <end position="204"/>
    </location>
</feature>
<evidence type="ECO:0000313" key="4">
    <source>
        <dbReference type="EMBL" id="CYV28526.1"/>
    </source>
</evidence>
<dbReference type="AlphaFoldDB" id="A0A0Z8I478"/>
<accession>A0A0Z8I478</accession>
<gene>
    <name evidence="4" type="ORF">ERS132431_00439</name>
</gene>
<feature type="signal peptide" evidence="2">
    <location>
        <begin position="1"/>
        <end position="26"/>
    </location>
</feature>
<protein>
    <recommendedName>
        <fullName evidence="3">DUF5648 domain-containing protein</fullName>
    </recommendedName>
</protein>
<proteinExistence type="predicted"/>
<evidence type="ECO:0000259" key="3">
    <source>
        <dbReference type="Pfam" id="PF18885"/>
    </source>
</evidence>
<feature type="domain" description="DUF5648" evidence="3">
    <location>
        <begin position="30"/>
        <end position="160"/>
    </location>
</feature>
<evidence type="ECO:0000313" key="5">
    <source>
        <dbReference type="Proteomes" id="UP000071533"/>
    </source>
</evidence>
<dbReference type="InterPro" id="IPR043708">
    <property type="entry name" value="DUF5648"/>
</dbReference>
<feature type="chain" id="PRO_5007084018" description="DUF5648 domain-containing protein" evidence="2">
    <location>
        <begin position="27"/>
        <end position="513"/>
    </location>
</feature>
<dbReference type="RefSeq" id="WP_052503079.1">
    <property type="nucleotide sequence ID" value="NZ_CEHX01000118.1"/>
</dbReference>